<feature type="signal peptide" evidence="1">
    <location>
        <begin position="1"/>
        <end position="19"/>
    </location>
</feature>
<protein>
    <submittedName>
        <fullName evidence="2">F-box protein</fullName>
    </submittedName>
</protein>
<dbReference type="EMBL" id="JARAOO010000009">
    <property type="protein sequence ID" value="KAJ7957007.1"/>
    <property type="molecule type" value="Genomic_DNA"/>
</dbReference>
<organism evidence="2 3">
    <name type="scientific">Quillaja saponaria</name>
    <name type="common">Soap bark tree</name>
    <dbReference type="NCBI Taxonomy" id="32244"/>
    <lineage>
        <taxon>Eukaryota</taxon>
        <taxon>Viridiplantae</taxon>
        <taxon>Streptophyta</taxon>
        <taxon>Embryophyta</taxon>
        <taxon>Tracheophyta</taxon>
        <taxon>Spermatophyta</taxon>
        <taxon>Magnoliopsida</taxon>
        <taxon>eudicotyledons</taxon>
        <taxon>Gunneridae</taxon>
        <taxon>Pentapetalae</taxon>
        <taxon>rosids</taxon>
        <taxon>fabids</taxon>
        <taxon>Fabales</taxon>
        <taxon>Quillajaceae</taxon>
        <taxon>Quillaja</taxon>
    </lineage>
</organism>
<proteinExistence type="predicted"/>
<sequence length="229" mass="26094">MGVGRFRVVILLKINFTCALFRELHMEVFSSERGEWIKLAVPLSKYGNIGSCSIAHKGRVHFIGPSNIIVYDLSNDYYHTIDFPTKYPLDQFFYSKLDFLGVSRGRMRACQLAVNGRLYYPKTDHDFGDLKVWELIDYENQIPAGGNITSCWSLVHKISFDPNMFTNIDLPKGTISTNVYVLAYDPNDGDVLCFLYYTLSSGGIDGICSSLKLSFNLRTKKLESLHDWN</sequence>
<dbReference type="Proteomes" id="UP001163823">
    <property type="component" value="Chromosome 9"/>
</dbReference>
<name>A0AAD7LFH2_QUISA</name>
<keyword evidence="1" id="KW-0732">Signal</keyword>
<dbReference type="AlphaFoldDB" id="A0AAD7LFH2"/>
<dbReference type="PANTHER" id="PTHR35546">
    <property type="entry name" value="F-BOX PROTEIN INTERACTION DOMAIN PROTEIN-RELATED"/>
    <property type="match status" value="1"/>
</dbReference>
<feature type="chain" id="PRO_5042095259" evidence="1">
    <location>
        <begin position="20"/>
        <end position="229"/>
    </location>
</feature>
<evidence type="ECO:0000256" key="1">
    <source>
        <dbReference type="SAM" id="SignalP"/>
    </source>
</evidence>
<comment type="caution">
    <text evidence="2">The sequence shown here is derived from an EMBL/GenBank/DDBJ whole genome shotgun (WGS) entry which is preliminary data.</text>
</comment>
<dbReference type="InterPro" id="IPR055290">
    <property type="entry name" value="At3g26010-like"/>
</dbReference>
<accession>A0AAD7LFH2</accession>
<reference evidence="2" key="1">
    <citation type="journal article" date="2023" name="Science">
        <title>Elucidation of the pathway for biosynthesis of saponin adjuvants from the soapbark tree.</title>
        <authorList>
            <person name="Reed J."/>
            <person name="Orme A."/>
            <person name="El-Demerdash A."/>
            <person name="Owen C."/>
            <person name="Martin L.B.B."/>
            <person name="Misra R.C."/>
            <person name="Kikuchi S."/>
            <person name="Rejzek M."/>
            <person name="Martin A.C."/>
            <person name="Harkess A."/>
            <person name="Leebens-Mack J."/>
            <person name="Louveau T."/>
            <person name="Stephenson M.J."/>
            <person name="Osbourn A."/>
        </authorList>
    </citation>
    <scope>NUCLEOTIDE SEQUENCE</scope>
    <source>
        <strain evidence="2">S10</strain>
    </source>
</reference>
<dbReference type="KEGG" id="qsa:O6P43_023362"/>
<gene>
    <name evidence="2" type="ORF">O6P43_023362</name>
</gene>
<dbReference type="PANTHER" id="PTHR35546:SF130">
    <property type="entry name" value="EXPRESSED PROTEIN"/>
    <property type="match status" value="1"/>
</dbReference>
<evidence type="ECO:0000313" key="3">
    <source>
        <dbReference type="Proteomes" id="UP001163823"/>
    </source>
</evidence>
<evidence type="ECO:0000313" key="2">
    <source>
        <dbReference type="EMBL" id="KAJ7957007.1"/>
    </source>
</evidence>
<keyword evidence="3" id="KW-1185">Reference proteome</keyword>